<organism evidence="2 3">
    <name type="scientific">Vespula maculifrons</name>
    <name type="common">Eastern yellow jacket</name>
    <name type="synonym">Wasp</name>
    <dbReference type="NCBI Taxonomy" id="7453"/>
    <lineage>
        <taxon>Eukaryota</taxon>
        <taxon>Metazoa</taxon>
        <taxon>Ecdysozoa</taxon>
        <taxon>Arthropoda</taxon>
        <taxon>Hexapoda</taxon>
        <taxon>Insecta</taxon>
        <taxon>Pterygota</taxon>
        <taxon>Neoptera</taxon>
        <taxon>Endopterygota</taxon>
        <taxon>Hymenoptera</taxon>
        <taxon>Apocrita</taxon>
        <taxon>Aculeata</taxon>
        <taxon>Vespoidea</taxon>
        <taxon>Vespidae</taxon>
        <taxon>Vespinae</taxon>
        <taxon>Vespula</taxon>
    </lineage>
</organism>
<feature type="compositionally biased region" description="Acidic residues" evidence="1">
    <location>
        <begin position="78"/>
        <end position="105"/>
    </location>
</feature>
<proteinExistence type="predicted"/>
<feature type="region of interest" description="Disordered" evidence="1">
    <location>
        <begin position="78"/>
        <end position="109"/>
    </location>
</feature>
<accession>A0ABD2D2G0</accession>
<dbReference type="AlphaFoldDB" id="A0ABD2D2G0"/>
<reference evidence="2 3" key="1">
    <citation type="journal article" date="2024" name="Ann. Entomol. Soc. Am.">
        <title>Genomic analyses of the southern and eastern yellowjacket wasps (Hymenoptera: Vespidae) reveal evolutionary signatures of social life.</title>
        <authorList>
            <person name="Catto M.A."/>
            <person name="Caine P.B."/>
            <person name="Orr S.E."/>
            <person name="Hunt B.G."/>
            <person name="Goodisman M.A.D."/>
        </authorList>
    </citation>
    <scope>NUCLEOTIDE SEQUENCE [LARGE SCALE GENOMIC DNA]</scope>
    <source>
        <strain evidence="2">232</strain>
        <tissue evidence="2">Head and thorax</tissue>
    </source>
</reference>
<keyword evidence="3" id="KW-1185">Reference proteome</keyword>
<dbReference type="Proteomes" id="UP001607303">
    <property type="component" value="Unassembled WGS sequence"/>
</dbReference>
<name>A0ABD2D2G0_VESMC</name>
<gene>
    <name evidence="2" type="ORF">V1477_000272</name>
</gene>
<evidence type="ECO:0000313" key="2">
    <source>
        <dbReference type="EMBL" id="KAL2751114.1"/>
    </source>
</evidence>
<evidence type="ECO:0000256" key="1">
    <source>
        <dbReference type="SAM" id="MobiDB-lite"/>
    </source>
</evidence>
<comment type="caution">
    <text evidence="2">The sequence shown here is derived from an EMBL/GenBank/DDBJ whole genome shotgun (WGS) entry which is preliminary data.</text>
</comment>
<dbReference type="EMBL" id="JAYRBN010000007">
    <property type="protein sequence ID" value="KAL2751114.1"/>
    <property type="molecule type" value="Genomic_DNA"/>
</dbReference>
<sequence>MTSQRHHSGIKLCRCRVDCSLAFLFRNLMLALESCNESCSHFRRVVCDIVNLIVALVDEGWRYCVRKVVDVFTGYNEEEEKEEKEKEEEEEEEEEKEKEETEEWATMEPKLPSSWNSRERGGVMEGRKDRSFYYQSEEGYSKMDIRITLLCLFLFCVVPRSTVGKSRFTNPDLFYFPDQADYLKRANKCPDNMILWLGNGRCYKEGERGPCNVGRVLVIDERLFKPYCKDILQ</sequence>
<protein>
    <submittedName>
        <fullName evidence="2">Uncharacterized protein</fullName>
    </submittedName>
</protein>
<evidence type="ECO:0000313" key="3">
    <source>
        <dbReference type="Proteomes" id="UP001607303"/>
    </source>
</evidence>